<sequence>MCVAELCVTVLPCQHRWYHLVRPCSPSSNLSTCGKKLGISGWEVKCEYCPYCQGHVSEFEYRLIGDGPAPPVGSLSGLARAHSTSLNAARRDIRLDKVTRTDSATSVGSKSSLVTAASEKNRAMNSRLDAYFFPANGDPPVSPYPSAREDDVDASAASPSDTSSSADHSSVRHASMAEPYKVNMLSRVRRRTKRLSGIFSR</sequence>
<dbReference type="AlphaFoldDB" id="A0A6A5R186"/>
<name>A0A6A5R186_AMPQU</name>
<keyword evidence="3" id="KW-1185">Reference proteome</keyword>
<gene>
    <name evidence="2" type="ORF">BDU57DRAFT_553415</name>
</gene>
<evidence type="ECO:0000256" key="1">
    <source>
        <dbReference type="SAM" id="MobiDB-lite"/>
    </source>
</evidence>
<evidence type="ECO:0000313" key="2">
    <source>
        <dbReference type="EMBL" id="KAF1921199.1"/>
    </source>
</evidence>
<reference evidence="2" key="1">
    <citation type="journal article" date="2020" name="Stud. Mycol.">
        <title>101 Dothideomycetes genomes: a test case for predicting lifestyles and emergence of pathogens.</title>
        <authorList>
            <person name="Haridas S."/>
            <person name="Albert R."/>
            <person name="Binder M."/>
            <person name="Bloem J."/>
            <person name="Labutti K."/>
            <person name="Salamov A."/>
            <person name="Andreopoulos B."/>
            <person name="Baker S."/>
            <person name="Barry K."/>
            <person name="Bills G."/>
            <person name="Bluhm B."/>
            <person name="Cannon C."/>
            <person name="Castanera R."/>
            <person name="Culley D."/>
            <person name="Daum C."/>
            <person name="Ezra D."/>
            <person name="Gonzalez J."/>
            <person name="Henrissat B."/>
            <person name="Kuo A."/>
            <person name="Liang C."/>
            <person name="Lipzen A."/>
            <person name="Lutzoni F."/>
            <person name="Magnuson J."/>
            <person name="Mondo S."/>
            <person name="Nolan M."/>
            <person name="Ohm R."/>
            <person name="Pangilinan J."/>
            <person name="Park H.-J."/>
            <person name="Ramirez L."/>
            <person name="Alfaro M."/>
            <person name="Sun H."/>
            <person name="Tritt A."/>
            <person name="Yoshinaga Y."/>
            <person name="Zwiers L.-H."/>
            <person name="Turgeon B."/>
            <person name="Goodwin S."/>
            <person name="Spatafora J."/>
            <person name="Crous P."/>
            <person name="Grigoriev I."/>
        </authorList>
    </citation>
    <scope>NUCLEOTIDE SEQUENCE</scope>
    <source>
        <strain evidence="2">HMLAC05119</strain>
    </source>
</reference>
<dbReference type="EMBL" id="ML979132">
    <property type="protein sequence ID" value="KAF1921199.1"/>
    <property type="molecule type" value="Genomic_DNA"/>
</dbReference>
<evidence type="ECO:0000313" key="3">
    <source>
        <dbReference type="Proteomes" id="UP000800096"/>
    </source>
</evidence>
<proteinExistence type="predicted"/>
<organism evidence="2 3">
    <name type="scientific">Ampelomyces quisqualis</name>
    <name type="common">Powdery mildew agent</name>
    <dbReference type="NCBI Taxonomy" id="50730"/>
    <lineage>
        <taxon>Eukaryota</taxon>
        <taxon>Fungi</taxon>
        <taxon>Dikarya</taxon>
        <taxon>Ascomycota</taxon>
        <taxon>Pezizomycotina</taxon>
        <taxon>Dothideomycetes</taxon>
        <taxon>Pleosporomycetidae</taxon>
        <taxon>Pleosporales</taxon>
        <taxon>Pleosporineae</taxon>
        <taxon>Phaeosphaeriaceae</taxon>
        <taxon>Ampelomyces</taxon>
    </lineage>
</organism>
<dbReference type="OrthoDB" id="3942453at2759"/>
<feature type="compositionally biased region" description="Low complexity" evidence="1">
    <location>
        <begin position="154"/>
        <end position="174"/>
    </location>
</feature>
<feature type="region of interest" description="Disordered" evidence="1">
    <location>
        <begin position="139"/>
        <end position="175"/>
    </location>
</feature>
<dbReference type="Proteomes" id="UP000800096">
    <property type="component" value="Unassembled WGS sequence"/>
</dbReference>
<protein>
    <submittedName>
        <fullName evidence="2">Uncharacterized protein</fullName>
    </submittedName>
</protein>
<accession>A0A6A5R186</accession>